<sequence>MQNQISGNRSHRFRDLAEEACEQEKVTFAAGSSRRSLRSDKEGMSWKECSRPAMERRRTVVAEPKKRAAECKLPSLRASSRRSSRSKMSKERRRRRRSRTAKERPKKRKGGGKSPSQLAAPVAASDRKCRDFRPTGRGSRRIERSRTATEERKNTRGRENS</sequence>
<name>A0ABD0V129_DENTH</name>
<protein>
    <submittedName>
        <fullName evidence="2">Uncharacterized protein</fullName>
    </submittedName>
</protein>
<keyword evidence="3" id="KW-1185">Reference proteome</keyword>
<feature type="compositionally biased region" description="Basic and acidic residues" evidence="1">
    <location>
        <begin position="125"/>
        <end position="161"/>
    </location>
</feature>
<gene>
    <name evidence="2" type="ORF">M5K25_010816</name>
</gene>
<evidence type="ECO:0000313" key="3">
    <source>
        <dbReference type="Proteomes" id="UP001552299"/>
    </source>
</evidence>
<feature type="compositionally biased region" description="Basic and acidic residues" evidence="1">
    <location>
        <begin position="37"/>
        <end position="70"/>
    </location>
</feature>
<proteinExistence type="predicted"/>
<dbReference type="Proteomes" id="UP001552299">
    <property type="component" value="Unassembled WGS sequence"/>
</dbReference>
<reference evidence="2 3" key="1">
    <citation type="journal article" date="2024" name="Plant Biotechnol. J.">
        <title>Dendrobium thyrsiflorum genome and its molecular insights into genes involved in important horticultural traits.</title>
        <authorList>
            <person name="Chen B."/>
            <person name="Wang J.Y."/>
            <person name="Zheng P.J."/>
            <person name="Li K.L."/>
            <person name="Liang Y.M."/>
            <person name="Chen X.F."/>
            <person name="Zhang C."/>
            <person name="Zhao X."/>
            <person name="He X."/>
            <person name="Zhang G.Q."/>
            <person name="Liu Z.J."/>
            <person name="Xu Q."/>
        </authorList>
    </citation>
    <scope>NUCLEOTIDE SEQUENCE [LARGE SCALE GENOMIC DNA]</scope>
    <source>
        <strain evidence="2">GZMU011</strain>
    </source>
</reference>
<dbReference type="EMBL" id="JANQDX010000009">
    <property type="protein sequence ID" value="KAL0918782.1"/>
    <property type="molecule type" value="Genomic_DNA"/>
</dbReference>
<comment type="caution">
    <text evidence="2">The sequence shown here is derived from an EMBL/GenBank/DDBJ whole genome shotgun (WGS) entry which is preliminary data.</text>
</comment>
<feature type="region of interest" description="Disordered" evidence="1">
    <location>
        <begin position="28"/>
        <end position="161"/>
    </location>
</feature>
<dbReference type="AlphaFoldDB" id="A0ABD0V129"/>
<organism evidence="2 3">
    <name type="scientific">Dendrobium thyrsiflorum</name>
    <name type="common">Pinecone-like raceme dendrobium</name>
    <name type="synonym">Orchid</name>
    <dbReference type="NCBI Taxonomy" id="117978"/>
    <lineage>
        <taxon>Eukaryota</taxon>
        <taxon>Viridiplantae</taxon>
        <taxon>Streptophyta</taxon>
        <taxon>Embryophyta</taxon>
        <taxon>Tracheophyta</taxon>
        <taxon>Spermatophyta</taxon>
        <taxon>Magnoliopsida</taxon>
        <taxon>Liliopsida</taxon>
        <taxon>Asparagales</taxon>
        <taxon>Orchidaceae</taxon>
        <taxon>Epidendroideae</taxon>
        <taxon>Malaxideae</taxon>
        <taxon>Dendrobiinae</taxon>
        <taxon>Dendrobium</taxon>
    </lineage>
</organism>
<evidence type="ECO:0000313" key="2">
    <source>
        <dbReference type="EMBL" id="KAL0918782.1"/>
    </source>
</evidence>
<feature type="compositionally biased region" description="Basic residues" evidence="1">
    <location>
        <begin position="79"/>
        <end position="111"/>
    </location>
</feature>
<evidence type="ECO:0000256" key="1">
    <source>
        <dbReference type="SAM" id="MobiDB-lite"/>
    </source>
</evidence>
<accession>A0ABD0V129</accession>